<comment type="caution">
    <text evidence="2">The sequence shown here is derived from an EMBL/GenBank/DDBJ whole genome shotgun (WGS) entry which is preliminary data.</text>
</comment>
<dbReference type="InterPro" id="IPR018692">
    <property type="entry name" value="DUF2189"/>
</dbReference>
<keyword evidence="1" id="KW-1133">Transmembrane helix</keyword>
<evidence type="ECO:0000256" key="1">
    <source>
        <dbReference type="SAM" id="Phobius"/>
    </source>
</evidence>
<reference evidence="2 3" key="1">
    <citation type="submission" date="2020-08" db="EMBL/GenBank/DDBJ databases">
        <title>Genomic Encyclopedia of Type Strains, Phase IV (KMG-IV): sequencing the most valuable type-strain genomes for metagenomic binning, comparative biology and taxonomic classification.</title>
        <authorList>
            <person name="Goeker M."/>
        </authorList>
    </citation>
    <scope>NUCLEOTIDE SEQUENCE [LARGE SCALE GENOMIC DNA]</scope>
    <source>
        <strain evidence="2 3">DSM 106739</strain>
    </source>
</reference>
<feature type="transmembrane region" description="Helical" evidence="1">
    <location>
        <begin position="58"/>
        <end position="75"/>
    </location>
</feature>
<evidence type="ECO:0000313" key="2">
    <source>
        <dbReference type="EMBL" id="MBB4011949.1"/>
    </source>
</evidence>
<keyword evidence="3" id="KW-1185">Reference proteome</keyword>
<dbReference type="EMBL" id="JACIET010000001">
    <property type="protein sequence ID" value="MBB4011949.1"/>
    <property type="molecule type" value="Genomic_DNA"/>
</dbReference>
<feature type="transmembrane region" description="Helical" evidence="1">
    <location>
        <begin position="229"/>
        <end position="253"/>
    </location>
</feature>
<organism evidence="2 3">
    <name type="scientific">Niveibacterium umoris</name>
    <dbReference type="NCBI Taxonomy" id="1193620"/>
    <lineage>
        <taxon>Bacteria</taxon>
        <taxon>Pseudomonadati</taxon>
        <taxon>Pseudomonadota</taxon>
        <taxon>Betaproteobacteria</taxon>
        <taxon>Rhodocyclales</taxon>
        <taxon>Rhodocyclaceae</taxon>
        <taxon>Niveibacterium</taxon>
    </lineage>
</organism>
<protein>
    <submittedName>
        <fullName evidence="2">Putative membrane protein</fullName>
    </submittedName>
</protein>
<dbReference type="AlphaFoldDB" id="A0A840BK54"/>
<dbReference type="Proteomes" id="UP000561045">
    <property type="component" value="Unassembled WGS sequence"/>
</dbReference>
<feature type="transmembrane region" description="Helical" evidence="1">
    <location>
        <begin position="131"/>
        <end position="155"/>
    </location>
</feature>
<gene>
    <name evidence="2" type="ORF">GGR36_001257</name>
</gene>
<accession>A0A840BK54</accession>
<evidence type="ECO:0000313" key="3">
    <source>
        <dbReference type="Proteomes" id="UP000561045"/>
    </source>
</evidence>
<dbReference type="RefSeq" id="WP_183633186.1">
    <property type="nucleotide sequence ID" value="NZ_BAABLE010000011.1"/>
</dbReference>
<proteinExistence type="predicted"/>
<sequence length="284" mass="31306">MPEQESEPQQETPRPSTDIRIEETQTLIPKLRRVHIGAAFVWLGRGAQDMQACPVPSLFYGFCFAAMGLAVTMVFEHAYQYTSAMTSGFLLLGPFFAMGLYELSRRRERGDGCRFASSLTIWRRNASNIGVFALVLTVIFLIWARASLVMFALFYTNEIPNLSGFLNQVLRMENLDFMAVYIGVGLVFATLVFSVSVVAIPMMLDRKADAITSMFTSVAAVAANPGALFVWAALIVLLTVVGFMTFHIGLVFLMPMIGHGTWHAYRGLVEPDSPATSSRSSTTG</sequence>
<keyword evidence="1" id="KW-0472">Membrane</keyword>
<feature type="transmembrane region" description="Helical" evidence="1">
    <location>
        <begin position="81"/>
        <end position="101"/>
    </location>
</feature>
<dbReference type="Pfam" id="PF09955">
    <property type="entry name" value="DUF2189"/>
    <property type="match status" value="1"/>
</dbReference>
<feature type="transmembrane region" description="Helical" evidence="1">
    <location>
        <begin position="175"/>
        <end position="200"/>
    </location>
</feature>
<name>A0A840BK54_9RHOO</name>
<keyword evidence="1" id="KW-0812">Transmembrane</keyword>